<accession>A0ABV9GKR9</accession>
<dbReference type="PANTHER" id="PTHR42930">
    <property type="entry name" value="PHOSPHATE-SPECIFIC TRANSPORT SYSTEM ACCESSORY PROTEIN PHOU"/>
    <property type="match status" value="1"/>
</dbReference>
<dbReference type="EMBL" id="JBHSFW010000002">
    <property type="protein sequence ID" value="MFC4618523.1"/>
    <property type="molecule type" value="Genomic_DNA"/>
</dbReference>
<feature type="domain" description="PhoU" evidence="1">
    <location>
        <begin position="122"/>
        <end position="202"/>
    </location>
</feature>
<dbReference type="InterPro" id="IPR026022">
    <property type="entry name" value="PhoU_dom"/>
</dbReference>
<dbReference type="RefSeq" id="WP_376845573.1">
    <property type="nucleotide sequence ID" value="NZ_JBHSFW010000002.1"/>
</dbReference>
<sequence>MLTRNNYYDRVKKEIERIVLNMVDDLDTLMDRCVEYLGAPSRENKSFLLAAEDEIDQEEKEIEDYILNFISVQTLSITDIKWLFTMHRIIRELERTGDQITNVMTICNAKDEEEAKRTVEQFFELERAMVAGLKRGIESKEIATLENVMSQDAKVNELNRETYQTMTHLMNDNKINAEFGSKLIIVSRFLERFGDHIVNAAKLYKKYIIFERDHERIT</sequence>
<dbReference type="InterPro" id="IPR038078">
    <property type="entry name" value="PhoU-like_sf"/>
</dbReference>
<evidence type="ECO:0000313" key="2">
    <source>
        <dbReference type="EMBL" id="MFC4618523.1"/>
    </source>
</evidence>
<dbReference type="SUPFAM" id="SSF109755">
    <property type="entry name" value="PhoU-like"/>
    <property type="match status" value="1"/>
</dbReference>
<protein>
    <submittedName>
        <fullName evidence="2">Phosphate uptake regulator PhoU</fullName>
    </submittedName>
</protein>
<gene>
    <name evidence="2" type="ORF">ACFO4N_07215</name>
</gene>
<keyword evidence="3" id="KW-1185">Reference proteome</keyword>
<name>A0ABV9GKR9_9BACL</name>
<evidence type="ECO:0000313" key="3">
    <source>
        <dbReference type="Proteomes" id="UP001596022"/>
    </source>
</evidence>
<feature type="domain" description="PhoU" evidence="1">
    <location>
        <begin position="46"/>
        <end position="104"/>
    </location>
</feature>
<dbReference type="Pfam" id="PF01895">
    <property type="entry name" value="PhoU"/>
    <property type="match status" value="2"/>
</dbReference>
<dbReference type="Proteomes" id="UP001596022">
    <property type="component" value="Unassembled WGS sequence"/>
</dbReference>
<comment type="caution">
    <text evidence="2">The sequence shown here is derived from an EMBL/GenBank/DDBJ whole genome shotgun (WGS) entry which is preliminary data.</text>
</comment>
<dbReference type="InterPro" id="IPR028366">
    <property type="entry name" value="PhoU"/>
</dbReference>
<dbReference type="PANTHER" id="PTHR42930:SF3">
    <property type="entry name" value="PHOSPHATE-SPECIFIC TRANSPORT SYSTEM ACCESSORY PROTEIN PHOU"/>
    <property type="match status" value="1"/>
</dbReference>
<proteinExistence type="predicted"/>
<organism evidence="2 3">
    <name type="scientific">Camelliibacillus cellulosilyticus</name>
    <dbReference type="NCBI Taxonomy" id="2174486"/>
    <lineage>
        <taxon>Bacteria</taxon>
        <taxon>Bacillati</taxon>
        <taxon>Bacillota</taxon>
        <taxon>Bacilli</taxon>
        <taxon>Bacillales</taxon>
        <taxon>Sporolactobacillaceae</taxon>
        <taxon>Camelliibacillus</taxon>
    </lineage>
</organism>
<reference evidence="3" key="1">
    <citation type="journal article" date="2019" name="Int. J. Syst. Evol. Microbiol.">
        <title>The Global Catalogue of Microorganisms (GCM) 10K type strain sequencing project: providing services to taxonomists for standard genome sequencing and annotation.</title>
        <authorList>
            <consortium name="The Broad Institute Genomics Platform"/>
            <consortium name="The Broad Institute Genome Sequencing Center for Infectious Disease"/>
            <person name="Wu L."/>
            <person name="Ma J."/>
        </authorList>
    </citation>
    <scope>NUCLEOTIDE SEQUENCE [LARGE SCALE GENOMIC DNA]</scope>
    <source>
        <strain evidence="3">CGMCC 1.16306</strain>
    </source>
</reference>
<dbReference type="Gene3D" id="1.20.58.220">
    <property type="entry name" value="Phosphate transport system protein phou homolog 2, domain 2"/>
    <property type="match status" value="2"/>
</dbReference>
<evidence type="ECO:0000259" key="1">
    <source>
        <dbReference type="Pfam" id="PF01895"/>
    </source>
</evidence>